<evidence type="ECO:0000313" key="2">
    <source>
        <dbReference type="Proteomes" id="UP000031443"/>
    </source>
</evidence>
<keyword evidence="2" id="KW-1185">Reference proteome</keyword>
<reference evidence="2" key="1">
    <citation type="journal article" date="2013" name="Nat. Genet.">
        <title>The draft genomes of soft-shell turtle and green sea turtle yield insights into the development and evolution of the turtle-specific body plan.</title>
        <authorList>
            <person name="Wang Z."/>
            <person name="Pascual-Anaya J."/>
            <person name="Zadissa A."/>
            <person name="Li W."/>
            <person name="Niimura Y."/>
            <person name="Huang Z."/>
            <person name="Li C."/>
            <person name="White S."/>
            <person name="Xiong Z."/>
            <person name="Fang D."/>
            <person name="Wang B."/>
            <person name="Ming Y."/>
            <person name="Chen Y."/>
            <person name="Zheng Y."/>
            <person name="Kuraku S."/>
            <person name="Pignatelli M."/>
            <person name="Herrero J."/>
            <person name="Beal K."/>
            <person name="Nozawa M."/>
            <person name="Li Q."/>
            <person name="Wang J."/>
            <person name="Zhang H."/>
            <person name="Yu L."/>
            <person name="Shigenobu S."/>
            <person name="Wang J."/>
            <person name="Liu J."/>
            <person name="Flicek P."/>
            <person name="Searle S."/>
            <person name="Wang J."/>
            <person name="Kuratani S."/>
            <person name="Yin Y."/>
            <person name="Aken B."/>
            <person name="Zhang G."/>
            <person name="Irie N."/>
        </authorList>
    </citation>
    <scope>NUCLEOTIDE SEQUENCE [LARGE SCALE GENOMIC DNA]</scope>
</reference>
<sequence length="99" mass="11355">MAKYTYLNYKKFNSFIEHLPEEHHDQFKAIVQEGQLLAKTSLQASLDLADTLAQSISTVVVMRRTSWLQMSGFPREVQSTIEDLPIDTSKLFVDLTDAY</sequence>
<dbReference type="AlphaFoldDB" id="M7CI37"/>
<dbReference type="Proteomes" id="UP000031443">
    <property type="component" value="Unassembled WGS sequence"/>
</dbReference>
<name>M7CI37_CHEMY</name>
<protein>
    <submittedName>
        <fullName evidence="1">Uncharacterized protein</fullName>
    </submittedName>
</protein>
<organism evidence="1 2">
    <name type="scientific">Chelonia mydas</name>
    <name type="common">Green sea-turtle</name>
    <name type="synonym">Chelonia agassizi</name>
    <dbReference type="NCBI Taxonomy" id="8469"/>
    <lineage>
        <taxon>Eukaryota</taxon>
        <taxon>Metazoa</taxon>
        <taxon>Chordata</taxon>
        <taxon>Craniata</taxon>
        <taxon>Vertebrata</taxon>
        <taxon>Euteleostomi</taxon>
        <taxon>Archelosauria</taxon>
        <taxon>Testudinata</taxon>
        <taxon>Testudines</taxon>
        <taxon>Cryptodira</taxon>
        <taxon>Durocryptodira</taxon>
        <taxon>Americhelydia</taxon>
        <taxon>Chelonioidea</taxon>
        <taxon>Cheloniidae</taxon>
        <taxon>Chelonia</taxon>
    </lineage>
</organism>
<gene>
    <name evidence="1" type="ORF">UY3_02149</name>
</gene>
<dbReference type="EMBL" id="KB507513">
    <property type="protein sequence ID" value="EMP40627.1"/>
    <property type="molecule type" value="Genomic_DNA"/>
</dbReference>
<accession>M7CI37</accession>
<evidence type="ECO:0000313" key="1">
    <source>
        <dbReference type="EMBL" id="EMP40627.1"/>
    </source>
</evidence>
<proteinExistence type="predicted"/>
<dbReference type="Gene3D" id="1.10.287.3160">
    <property type="match status" value="1"/>
</dbReference>